<feature type="transmembrane region" description="Helical" evidence="1">
    <location>
        <begin position="92"/>
        <end position="113"/>
    </location>
</feature>
<protein>
    <submittedName>
        <fullName evidence="2">Uncharacterized protein</fullName>
    </submittedName>
</protein>
<keyword evidence="1" id="KW-1133">Transmembrane helix</keyword>
<evidence type="ECO:0000313" key="3">
    <source>
        <dbReference type="Proteomes" id="UP001570071"/>
    </source>
</evidence>
<sequence>MQKSLNNIIKSIAETAFVSGATLYPIIVQVSHAFLLGFIVFFLLDILTKKWADPSVVFFHVLRDYFPAFGAGLLAHSIILSCTGGLPVTIALYGVLGVTILLFYCFSVLILLAKKA</sequence>
<keyword evidence="1" id="KW-0812">Transmembrane</keyword>
<feature type="transmembrane region" description="Helical" evidence="1">
    <location>
        <begin position="23"/>
        <end position="44"/>
    </location>
</feature>
<reference evidence="2 3" key="1">
    <citation type="journal article" date="2024" name="ISME J.">
        <title>Tailless and filamentous prophages are predominant in marine Vibrio.</title>
        <authorList>
            <person name="Steensen K."/>
            <person name="Seneca J."/>
            <person name="Bartlau N."/>
            <person name="Yu X.A."/>
            <person name="Hussain F.A."/>
            <person name="Polz M.F."/>
        </authorList>
    </citation>
    <scope>NUCLEOTIDE SEQUENCE [LARGE SCALE GENOMIC DNA]</scope>
    <source>
        <strain evidence="2 3">10N.239.312.F12</strain>
    </source>
</reference>
<evidence type="ECO:0000313" key="2">
    <source>
        <dbReference type="EMBL" id="MEZ8719477.1"/>
    </source>
</evidence>
<organism evidence="2 3">
    <name type="scientific">Vibrio pomeroyi</name>
    <dbReference type="NCBI Taxonomy" id="198832"/>
    <lineage>
        <taxon>Bacteria</taxon>
        <taxon>Pseudomonadati</taxon>
        <taxon>Pseudomonadota</taxon>
        <taxon>Gammaproteobacteria</taxon>
        <taxon>Vibrionales</taxon>
        <taxon>Vibrionaceae</taxon>
        <taxon>Vibrio</taxon>
    </lineage>
</organism>
<keyword evidence="3" id="KW-1185">Reference proteome</keyword>
<accession>A0ABV4MQR6</accession>
<evidence type="ECO:0000256" key="1">
    <source>
        <dbReference type="SAM" id="Phobius"/>
    </source>
</evidence>
<dbReference type="RefSeq" id="WP_269337225.1">
    <property type="nucleotide sequence ID" value="NZ_JBFSSG010000001.1"/>
</dbReference>
<keyword evidence="1" id="KW-0472">Membrane</keyword>
<comment type="caution">
    <text evidence="2">The sequence shown here is derived from an EMBL/GenBank/DDBJ whole genome shotgun (WGS) entry which is preliminary data.</text>
</comment>
<dbReference type="Proteomes" id="UP001570071">
    <property type="component" value="Unassembled WGS sequence"/>
</dbReference>
<gene>
    <name evidence="2" type="ORF">AB6D66_00265</name>
</gene>
<dbReference type="EMBL" id="JBFSSG010000001">
    <property type="protein sequence ID" value="MEZ8719477.1"/>
    <property type="molecule type" value="Genomic_DNA"/>
</dbReference>
<proteinExistence type="predicted"/>
<name>A0ABV4MQR6_9VIBR</name>
<feature type="transmembrane region" description="Helical" evidence="1">
    <location>
        <begin position="65"/>
        <end position="86"/>
    </location>
</feature>